<reference evidence="1 2" key="1">
    <citation type="submission" date="2016-11" db="EMBL/GenBank/DDBJ databases">
        <authorList>
            <person name="Jaros S."/>
            <person name="Januszkiewicz K."/>
            <person name="Wedrychowicz H."/>
        </authorList>
    </citation>
    <scope>NUCLEOTIDE SEQUENCE [LARGE SCALE GENOMIC DNA]</scope>
    <source>
        <strain evidence="1 2">DSM 21758</strain>
    </source>
</reference>
<accession>A0A1M6D1C1</accession>
<dbReference type="EMBL" id="FQZB01000004">
    <property type="protein sequence ID" value="SHI67020.1"/>
    <property type="molecule type" value="Genomic_DNA"/>
</dbReference>
<name>A0A1M6D1C1_9CLOT</name>
<dbReference type="RefSeq" id="WP_072985163.1">
    <property type="nucleotide sequence ID" value="NZ_FQZB01000004.1"/>
</dbReference>
<sequence length="61" mass="7075">MEVQVFINGQNEALVYKADRIEVLDFEMTGIKYKQIRCFKNGSSTSELIKSDLVDKIFEKN</sequence>
<dbReference type="Proteomes" id="UP000184310">
    <property type="component" value="Unassembled WGS sequence"/>
</dbReference>
<proteinExistence type="predicted"/>
<evidence type="ECO:0000313" key="2">
    <source>
        <dbReference type="Proteomes" id="UP000184310"/>
    </source>
</evidence>
<keyword evidence="2" id="KW-1185">Reference proteome</keyword>
<organism evidence="1 2">
    <name type="scientific">Clostridium cavendishii DSM 21758</name>
    <dbReference type="NCBI Taxonomy" id="1121302"/>
    <lineage>
        <taxon>Bacteria</taxon>
        <taxon>Bacillati</taxon>
        <taxon>Bacillota</taxon>
        <taxon>Clostridia</taxon>
        <taxon>Eubacteriales</taxon>
        <taxon>Clostridiaceae</taxon>
        <taxon>Clostridium</taxon>
    </lineage>
</organism>
<dbReference type="OrthoDB" id="1932992at2"/>
<gene>
    <name evidence="1" type="ORF">SAMN02745163_00608</name>
</gene>
<dbReference type="STRING" id="1121302.SAMN02745163_00608"/>
<protein>
    <submittedName>
        <fullName evidence="1">Uncharacterized protein</fullName>
    </submittedName>
</protein>
<evidence type="ECO:0000313" key="1">
    <source>
        <dbReference type="EMBL" id="SHI67020.1"/>
    </source>
</evidence>
<dbReference type="AlphaFoldDB" id="A0A1M6D1C1"/>